<evidence type="ECO:0000259" key="10">
    <source>
        <dbReference type="Pfam" id="PF02581"/>
    </source>
</evidence>
<dbReference type="STRING" id="187979.ERS852385_00824"/>
<dbReference type="HAMAP" id="MF_00097">
    <property type="entry name" value="TMP_synthase"/>
    <property type="match status" value="1"/>
</dbReference>
<dbReference type="GO" id="GO:0005737">
    <property type="term" value="C:cytoplasm"/>
    <property type="evidence" value="ECO:0007669"/>
    <property type="project" value="TreeGrafter"/>
</dbReference>
<proteinExistence type="inferred from homology"/>
<keyword evidence="5 9" id="KW-0784">Thiamine biosynthesis</keyword>
<reference evidence="11 12" key="1">
    <citation type="submission" date="2015-09" db="EMBL/GenBank/DDBJ databases">
        <authorList>
            <consortium name="Pathogen Informatics"/>
        </authorList>
    </citation>
    <scope>NUCLEOTIDE SEQUENCE [LARGE SCALE GENOMIC DNA]</scope>
    <source>
        <strain evidence="11 12">2789STDY5608828</strain>
    </source>
</reference>
<gene>
    <name evidence="9 11" type="primary">thiE</name>
    <name evidence="11" type="ORF">ERS852385_00824</name>
</gene>
<comment type="catalytic activity">
    <reaction evidence="8 9">
        <text>2-[(2R,5Z)-2-carboxy-4-methylthiazol-5(2H)-ylidene]ethyl phosphate + 4-amino-2-methyl-5-(diphosphooxymethyl)pyrimidine + 2 H(+) = thiamine phosphate + CO2 + diphosphate</text>
        <dbReference type="Rhea" id="RHEA:47844"/>
        <dbReference type="ChEBI" id="CHEBI:15378"/>
        <dbReference type="ChEBI" id="CHEBI:16526"/>
        <dbReference type="ChEBI" id="CHEBI:33019"/>
        <dbReference type="ChEBI" id="CHEBI:37575"/>
        <dbReference type="ChEBI" id="CHEBI:57841"/>
        <dbReference type="ChEBI" id="CHEBI:62899"/>
        <dbReference type="EC" id="2.5.1.3"/>
    </reaction>
</comment>
<evidence type="ECO:0000256" key="7">
    <source>
        <dbReference type="ARBA" id="ARBA00047851"/>
    </source>
</evidence>
<comment type="pathway">
    <text evidence="1 9">Cofactor biosynthesis; thiamine diphosphate biosynthesis; thiamine phosphate from 4-amino-2-methyl-5-diphosphomethylpyrimidine and 4-methyl-5-(2-phosphoethyl)-thiazole: step 1/1.</text>
</comment>
<evidence type="ECO:0000256" key="8">
    <source>
        <dbReference type="ARBA" id="ARBA00047883"/>
    </source>
</evidence>
<evidence type="ECO:0000256" key="9">
    <source>
        <dbReference type="HAMAP-Rule" id="MF_00097"/>
    </source>
</evidence>
<comment type="catalytic activity">
    <reaction evidence="7 9">
        <text>2-(2-carboxy-4-methylthiazol-5-yl)ethyl phosphate + 4-amino-2-methyl-5-(diphosphooxymethyl)pyrimidine + 2 H(+) = thiamine phosphate + CO2 + diphosphate</text>
        <dbReference type="Rhea" id="RHEA:47848"/>
        <dbReference type="ChEBI" id="CHEBI:15378"/>
        <dbReference type="ChEBI" id="CHEBI:16526"/>
        <dbReference type="ChEBI" id="CHEBI:33019"/>
        <dbReference type="ChEBI" id="CHEBI:37575"/>
        <dbReference type="ChEBI" id="CHEBI:57841"/>
        <dbReference type="ChEBI" id="CHEBI:62890"/>
        <dbReference type="EC" id="2.5.1.3"/>
    </reaction>
</comment>
<feature type="binding site" evidence="9">
    <location>
        <position position="153"/>
    </location>
    <ligand>
        <name>4-amino-2-methyl-5-(diphosphooxymethyl)pyrimidine</name>
        <dbReference type="ChEBI" id="CHEBI:57841"/>
    </ligand>
</feature>
<organism evidence="11 12">
    <name type="scientific">Mitsuokella jalaludinii</name>
    <dbReference type="NCBI Taxonomy" id="187979"/>
    <lineage>
        <taxon>Bacteria</taxon>
        <taxon>Bacillati</taxon>
        <taxon>Bacillota</taxon>
        <taxon>Negativicutes</taxon>
        <taxon>Selenomonadales</taxon>
        <taxon>Selenomonadaceae</taxon>
        <taxon>Mitsuokella</taxon>
    </lineage>
</organism>
<dbReference type="Pfam" id="PF02581">
    <property type="entry name" value="TMP-TENI"/>
    <property type="match status" value="1"/>
</dbReference>
<dbReference type="InterPro" id="IPR036206">
    <property type="entry name" value="ThiamineP_synth_sf"/>
</dbReference>
<comment type="catalytic activity">
    <reaction evidence="6 9">
        <text>4-methyl-5-(2-phosphooxyethyl)-thiazole + 4-amino-2-methyl-5-(diphosphooxymethyl)pyrimidine + H(+) = thiamine phosphate + diphosphate</text>
        <dbReference type="Rhea" id="RHEA:22328"/>
        <dbReference type="ChEBI" id="CHEBI:15378"/>
        <dbReference type="ChEBI" id="CHEBI:33019"/>
        <dbReference type="ChEBI" id="CHEBI:37575"/>
        <dbReference type="ChEBI" id="CHEBI:57841"/>
        <dbReference type="ChEBI" id="CHEBI:58296"/>
        <dbReference type="EC" id="2.5.1.3"/>
    </reaction>
</comment>
<comment type="similarity">
    <text evidence="9">Belongs to the thiamine-phosphate synthase family.</text>
</comment>
<dbReference type="GO" id="GO:0004789">
    <property type="term" value="F:thiamine-phosphate diphosphorylase activity"/>
    <property type="evidence" value="ECO:0007669"/>
    <property type="project" value="UniProtKB-UniRule"/>
</dbReference>
<keyword evidence="12" id="KW-1185">Reference proteome</keyword>
<dbReference type="eggNOG" id="COG0352">
    <property type="taxonomic scope" value="Bacteria"/>
</dbReference>
<feature type="binding site" evidence="9">
    <location>
        <position position="78"/>
    </location>
    <ligand>
        <name>Mg(2+)</name>
        <dbReference type="ChEBI" id="CHEBI:18420"/>
    </ligand>
</feature>
<dbReference type="UniPathway" id="UPA00060">
    <property type="reaction ID" value="UER00141"/>
</dbReference>
<dbReference type="EC" id="2.5.1.3" evidence="9"/>
<dbReference type="InterPro" id="IPR034291">
    <property type="entry name" value="TMP_synthase"/>
</dbReference>
<protein>
    <recommendedName>
        <fullName evidence="9">Thiamine-phosphate synthase</fullName>
        <shortName evidence="9">TP synthase</shortName>
        <shortName evidence="9">TPS</shortName>
        <ecNumber evidence="9">2.5.1.3</ecNumber>
    </recommendedName>
    <alternativeName>
        <fullName evidence="9">Thiamine-phosphate pyrophosphorylase</fullName>
        <shortName evidence="9">TMP pyrophosphorylase</shortName>
        <shortName evidence="9">TMP-PPase</shortName>
    </alternativeName>
</protein>
<feature type="binding site" evidence="9">
    <location>
        <begin position="41"/>
        <end position="45"/>
    </location>
    <ligand>
        <name>4-amino-2-methyl-5-(diphosphooxymethyl)pyrimidine</name>
        <dbReference type="ChEBI" id="CHEBI:57841"/>
    </ligand>
</feature>
<evidence type="ECO:0000256" key="4">
    <source>
        <dbReference type="ARBA" id="ARBA00022842"/>
    </source>
</evidence>
<dbReference type="InterPro" id="IPR022998">
    <property type="entry name" value="ThiamineP_synth_TenI"/>
</dbReference>
<dbReference type="PANTHER" id="PTHR20857:SF15">
    <property type="entry name" value="THIAMINE-PHOSPHATE SYNTHASE"/>
    <property type="match status" value="1"/>
</dbReference>
<evidence type="ECO:0000256" key="5">
    <source>
        <dbReference type="ARBA" id="ARBA00022977"/>
    </source>
</evidence>
<dbReference type="AlphaFoldDB" id="A0A173Y3E2"/>
<keyword evidence="3 9" id="KW-0479">Metal-binding</keyword>
<dbReference type="OrthoDB" id="9812206at2"/>
<feature type="binding site" evidence="9">
    <location>
        <position position="121"/>
    </location>
    <ligand>
        <name>4-amino-2-methyl-5-(diphosphooxymethyl)pyrimidine</name>
        <dbReference type="ChEBI" id="CHEBI:57841"/>
    </ligand>
</feature>
<evidence type="ECO:0000256" key="3">
    <source>
        <dbReference type="ARBA" id="ARBA00022723"/>
    </source>
</evidence>
<dbReference type="RefSeq" id="WP_036377364.1">
    <property type="nucleotide sequence ID" value="NZ_CABIWZ010000003.1"/>
</dbReference>
<feature type="binding site" evidence="9">
    <location>
        <begin position="150"/>
        <end position="152"/>
    </location>
    <ligand>
        <name>2-[(2R,5Z)-2-carboxy-4-methylthiazol-5(2H)-ylidene]ethyl phosphate</name>
        <dbReference type="ChEBI" id="CHEBI:62899"/>
    </ligand>
</feature>
<dbReference type="SUPFAM" id="SSF51391">
    <property type="entry name" value="Thiamin phosphate synthase"/>
    <property type="match status" value="1"/>
</dbReference>
<dbReference type="Proteomes" id="UP000095546">
    <property type="component" value="Unassembled WGS sequence"/>
</dbReference>
<sequence>MNMRKNFDISAYLVVGPENTLGRPVADIIRAAVENGFTCLQIRSKTASARELIALCREAADVLRELGKSDEVVLLVNDRLDVALAAREAGIKVDGIHVGQSDIPAAVCRKYLGEEAVIGLSARTNELLDYVRHADTSAIDYFGAGPLHETPTKKDCGRDAEGHVITRSFAELTELHRISPVPVVVGGGVKARDLPALRKTGVDGFFVVSAVAGADDPAAAARELVKTWQSAPRS</sequence>
<dbReference type="GO" id="GO:0009229">
    <property type="term" value="P:thiamine diphosphate biosynthetic process"/>
    <property type="evidence" value="ECO:0007669"/>
    <property type="project" value="UniProtKB-UniRule"/>
</dbReference>
<keyword evidence="2 9" id="KW-0808">Transferase</keyword>
<evidence type="ECO:0000256" key="6">
    <source>
        <dbReference type="ARBA" id="ARBA00047334"/>
    </source>
</evidence>
<dbReference type="GO" id="GO:0009228">
    <property type="term" value="P:thiamine biosynthetic process"/>
    <property type="evidence" value="ECO:0007669"/>
    <property type="project" value="UniProtKB-KW"/>
</dbReference>
<dbReference type="GO" id="GO:0000287">
    <property type="term" value="F:magnesium ion binding"/>
    <property type="evidence" value="ECO:0007669"/>
    <property type="project" value="UniProtKB-UniRule"/>
</dbReference>
<feature type="binding site" evidence="9">
    <location>
        <position position="77"/>
    </location>
    <ligand>
        <name>4-amino-2-methyl-5-(diphosphooxymethyl)pyrimidine</name>
        <dbReference type="ChEBI" id="CHEBI:57841"/>
    </ligand>
</feature>
<evidence type="ECO:0000313" key="12">
    <source>
        <dbReference type="Proteomes" id="UP000095546"/>
    </source>
</evidence>
<evidence type="ECO:0000256" key="1">
    <source>
        <dbReference type="ARBA" id="ARBA00005165"/>
    </source>
</evidence>
<evidence type="ECO:0000256" key="2">
    <source>
        <dbReference type="ARBA" id="ARBA00022679"/>
    </source>
</evidence>
<dbReference type="Gene3D" id="3.20.20.70">
    <property type="entry name" value="Aldolase class I"/>
    <property type="match status" value="1"/>
</dbReference>
<comment type="function">
    <text evidence="9">Condenses 4-methyl-5-(beta-hydroxyethyl)thiazole monophosphate (THZ-P) and 2-methyl-4-amino-5-hydroxymethyl pyrimidine pyrophosphate (HMP-PP) to form thiamine monophosphate (TMP).</text>
</comment>
<feature type="binding site" evidence="9">
    <location>
        <position position="188"/>
    </location>
    <ligand>
        <name>2-[(2R,5Z)-2-carboxy-4-methylthiazol-5(2H)-ylidene]ethyl phosphate</name>
        <dbReference type="ChEBI" id="CHEBI:62899"/>
    </ligand>
</feature>
<dbReference type="PANTHER" id="PTHR20857">
    <property type="entry name" value="THIAMINE-PHOSPHATE PYROPHOSPHORYLASE"/>
    <property type="match status" value="1"/>
</dbReference>
<dbReference type="CDD" id="cd00564">
    <property type="entry name" value="TMP_TenI"/>
    <property type="match status" value="1"/>
</dbReference>
<feature type="binding site" evidence="9">
    <location>
        <begin position="208"/>
        <end position="209"/>
    </location>
    <ligand>
        <name>2-[(2R,5Z)-2-carboxy-4-methylthiazol-5(2H)-ylidene]ethyl phosphate</name>
        <dbReference type="ChEBI" id="CHEBI:62899"/>
    </ligand>
</feature>
<dbReference type="InterPro" id="IPR013785">
    <property type="entry name" value="Aldolase_TIM"/>
</dbReference>
<name>A0A173Y3E2_9FIRM</name>
<feature type="binding site" evidence="9">
    <location>
        <position position="102"/>
    </location>
    <ligand>
        <name>Mg(2+)</name>
        <dbReference type="ChEBI" id="CHEBI:18420"/>
    </ligand>
</feature>
<comment type="cofactor">
    <cofactor evidence="9">
        <name>Mg(2+)</name>
        <dbReference type="ChEBI" id="CHEBI:18420"/>
    </cofactor>
    <text evidence="9">Binds 1 Mg(2+) ion per subunit.</text>
</comment>
<accession>A0A173Y3E2</accession>
<keyword evidence="4 9" id="KW-0460">Magnesium</keyword>
<feature type="domain" description="Thiamine phosphate synthase/TenI" evidence="10">
    <location>
        <begin position="12"/>
        <end position="211"/>
    </location>
</feature>
<dbReference type="EMBL" id="CYYU01000003">
    <property type="protein sequence ID" value="CUN58183.1"/>
    <property type="molecule type" value="Genomic_DNA"/>
</dbReference>
<evidence type="ECO:0000313" key="11">
    <source>
        <dbReference type="EMBL" id="CUN58183.1"/>
    </source>
</evidence>